<keyword evidence="9" id="KW-1185">Reference proteome</keyword>
<evidence type="ECO:0000259" key="6">
    <source>
        <dbReference type="PROSITE" id="PS50111"/>
    </source>
</evidence>
<keyword evidence="4" id="KW-0175">Coiled coil</keyword>
<dbReference type="InterPro" id="IPR041395">
    <property type="entry name" value="McpB_HAMP_3rd"/>
</dbReference>
<dbReference type="CDD" id="cd11386">
    <property type="entry name" value="MCP_signal"/>
    <property type="match status" value="1"/>
</dbReference>
<dbReference type="InterPro" id="IPR024478">
    <property type="entry name" value="HlyB_4HB_MCP"/>
</dbReference>
<dbReference type="Proteomes" id="UP001268089">
    <property type="component" value="Unassembled WGS sequence"/>
</dbReference>
<proteinExistence type="inferred from homology"/>
<keyword evidence="3" id="KW-0807">Transducer</keyword>
<dbReference type="RefSeq" id="WP_310346268.1">
    <property type="nucleotide sequence ID" value="NZ_JAVDXO010000013.1"/>
</dbReference>
<dbReference type="Gene3D" id="1.10.287.950">
    <property type="entry name" value="Methyl-accepting chemotaxis protein"/>
    <property type="match status" value="1"/>
</dbReference>
<dbReference type="PANTHER" id="PTHR43531">
    <property type="entry name" value="PROTEIN ICFG"/>
    <property type="match status" value="1"/>
</dbReference>
<dbReference type="Pfam" id="PF18947">
    <property type="entry name" value="HAMP_2"/>
    <property type="match status" value="1"/>
</dbReference>
<protein>
    <submittedName>
        <fullName evidence="8">Methyl-accepting chemotaxis protein</fullName>
    </submittedName>
</protein>
<evidence type="ECO:0000256" key="4">
    <source>
        <dbReference type="SAM" id="Coils"/>
    </source>
</evidence>
<gene>
    <name evidence="8" type="ORF">J2X15_003975</name>
</gene>
<dbReference type="CDD" id="cd17528">
    <property type="entry name" value="HAMP_III"/>
    <property type="match status" value="2"/>
</dbReference>
<evidence type="ECO:0000313" key="8">
    <source>
        <dbReference type="EMBL" id="MDR7308654.1"/>
    </source>
</evidence>
<dbReference type="Pfam" id="PF12729">
    <property type="entry name" value="4HB_MCP_1"/>
    <property type="match status" value="1"/>
</dbReference>
<dbReference type="PROSITE" id="PS50885">
    <property type="entry name" value="HAMP"/>
    <property type="match status" value="1"/>
</dbReference>
<dbReference type="EMBL" id="JAVDXO010000013">
    <property type="protein sequence ID" value="MDR7308654.1"/>
    <property type="molecule type" value="Genomic_DNA"/>
</dbReference>
<dbReference type="CDD" id="cd17529">
    <property type="entry name" value="HAMP_I"/>
    <property type="match status" value="1"/>
</dbReference>
<organism evidence="8 9">
    <name type="scientific">Rhodoferax saidenbachensis</name>
    <dbReference type="NCBI Taxonomy" id="1484693"/>
    <lineage>
        <taxon>Bacteria</taxon>
        <taxon>Pseudomonadati</taxon>
        <taxon>Pseudomonadota</taxon>
        <taxon>Betaproteobacteria</taxon>
        <taxon>Burkholderiales</taxon>
        <taxon>Comamonadaceae</taxon>
        <taxon>Rhodoferax</taxon>
    </lineage>
</organism>
<evidence type="ECO:0000256" key="5">
    <source>
        <dbReference type="SAM" id="MobiDB-lite"/>
    </source>
</evidence>
<comment type="similarity">
    <text evidence="2">Belongs to the methyl-accepting chemotaxis (MCP) protein family.</text>
</comment>
<dbReference type="InterPro" id="IPR004089">
    <property type="entry name" value="MCPsignal_dom"/>
</dbReference>
<name>A0ABU1ZSY3_9BURK</name>
<evidence type="ECO:0000259" key="7">
    <source>
        <dbReference type="PROSITE" id="PS50885"/>
    </source>
</evidence>
<dbReference type="CDD" id="cd17527">
    <property type="entry name" value="HAMP_II"/>
    <property type="match status" value="2"/>
</dbReference>
<evidence type="ECO:0000256" key="1">
    <source>
        <dbReference type="ARBA" id="ARBA00022500"/>
    </source>
</evidence>
<dbReference type="Pfam" id="PF00015">
    <property type="entry name" value="MCPsignal"/>
    <property type="match status" value="1"/>
</dbReference>
<reference evidence="8 9" key="1">
    <citation type="submission" date="2023-07" db="EMBL/GenBank/DDBJ databases">
        <title>Sorghum-associated microbial communities from plants grown in Nebraska, USA.</title>
        <authorList>
            <person name="Schachtman D."/>
        </authorList>
    </citation>
    <scope>NUCLEOTIDE SEQUENCE [LARGE SCALE GENOMIC DNA]</scope>
    <source>
        <strain evidence="8 9">BE308</strain>
    </source>
</reference>
<dbReference type="InterPro" id="IPR003660">
    <property type="entry name" value="HAMP_dom"/>
</dbReference>
<evidence type="ECO:0000256" key="3">
    <source>
        <dbReference type="PROSITE-ProRule" id="PRU00284"/>
    </source>
</evidence>
<dbReference type="SUPFAM" id="SSF58104">
    <property type="entry name" value="Methyl-accepting chemotaxis protein (MCP) signaling domain"/>
    <property type="match status" value="1"/>
</dbReference>
<dbReference type="PROSITE" id="PS50111">
    <property type="entry name" value="CHEMOTAXIS_TRANSDUC_2"/>
    <property type="match status" value="1"/>
</dbReference>
<dbReference type="SMART" id="SM00283">
    <property type="entry name" value="MA"/>
    <property type="match status" value="1"/>
</dbReference>
<feature type="domain" description="Methyl-accepting transducer" evidence="6">
    <location>
        <begin position="548"/>
        <end position="763"/>
    </location>
</feature>
<accession>A0ABU1ZSY3</accession>
<dbReference type="PANTHER" id="PTHR43531:SF11">
    <property type="entry name" value="METHYL-ACCEPTING CHEMOTAXIS PROTEIN 3"/>
    <property type="match status" value="1"/>
</dbReference>
<dbReference type="Pfam" id="PF18575">
    <property type="entry name" value="HAMP_N3"/>
    <property type="match status" value="2"/>
</dbReference>
<evidence type="ECO:0000256" key="2">
    <source>
        <dbReference type="ARBA" id="ARBA00029447"/>
    </source>
</evidence>
<evidence type="ECO:0000313" key="9">
    <source>
        <dbReference type="Proteomes" id="UP001268089"/>
    </source>
</evidence>
<dbReference type="InterPro" id="IPR051310">
    <property type="entry name" value="MCP_chemotaxis"/>
</dbReference>
<comment type="caution">
    <text evidence="8">The sequence shown here is derived from an EMBL/GenBank/DDBJ whole genome shotgun (WGS) entry which is preliminary data.</text>
</comment>
<sequence>MKLTIAKKMILLAGSALLGIALLTGLGQWQMNKVYEAANFGNTNTVPSLALLDDIRKYLLRTRLSIAQHVLNTEDTRRDEIEVALKKNIQGVQEGIEKYEKDGCQGVSCISDGKDKALLLQVKNLFAEYVTLIEPILVESRKGEAGLVKARTLMEKNRPVAEKMAAVFDEQVQYNIELGTKSAEEAIAIKGHALNLSLLIAALTLATIGITALTVTRSFLRQLGGEPDMAADIANQIAAGDLSAEIELKAGDRTSLMAAMKNMNATLQALIAQMNHMSTEHDRGDIDVVMDGSKFGGSYKAMAEGVNTMVGGHIAVKKKAMACIQEFGHGNFDAPMEKLPGKKVFINETIEQMRGNLKGLIAEMNHMSAEHDKGDIDVRIDEGKFKNDFAQMAKGVNTMVFGHIEVKKKAMACIKEFGEGNLDAPMEKLPGKKVFINNTIEQLRGNLKGIVGEIRDIVASANMGNFSTKMGLEGKAGFTKDLSELLNQLSDTVDTAFKDTIQVAQALESGDLTQVVTRDYEGAFDQVKQALNNTVAKLSQVIGEVNAAASNIASASEQVSTTAQSMSQASSEQAASVEETSASIEQMSASINQNTDNAKVTDGMASQAAKEAVQGGEAVKATVTAMKSIAGKIGIIDDIAYQTNLLALNAAIEAARAGEHGKGFAVVAAEVRKLAERSQVAAQEISELAGGSVEKAESAGKLLDAIVPAIGKTSELVQEIAAASSEQSSGVGQINTAMNQLNQITQQNASSSEELAATAEEMSGQAAQLQEVMGFFRTEEQTPAQRAKLAHPTSVAPKASASRVIASKNMRVSEASFVRF</sequence>
<feature type="region of interest" description="Disordered" evidence="5">
    <location>
        <begin position="563"/>
        <end position="582"/>
    </location>
</feature>
<feature type="domain" description="HAMP" evidence="7">
    <location>
        <begin position="491"/>
        <end position="543"/>
    </location>
</feature>
<dbReference type="Gene3D" id="1.20.120.1530">
    <property type="match status" value="2"/>
</dbReference>
<keyword evidence="1" id="KW-0145">Chemotaxis</keyword>
<feature type="coiled-coil region" evidence="4">
    <location>
        <begin position="734"/>
        <end position="772"/>
    </location>
</feature>